<dbReference type="GO" id="GO:0019645">
    <property type="term" value="P:anaerobic electron transport chain"/>
    <property type="evidence" value="ECO:0007669"/>
    <property type="project" value="InterPro"/>
</dbReference>
<dbReference type="AlphaFoldDB" id="A0A1Y6KV23"/>
<dbReference type="Proteomes" id="UP000196485">
    <property type="component" value="Unassembled WGS sequence"/>
</dbReference>
<keyword evidence="3" id="KW-1185">Reference proteome</keyword>
<protein>
    <submittedName>
        <fullName evidence="2">Uncharacterized protein</fullName>
    </submittedName>
</protein>
<evidence type="ECO:0000313" key="2">
    <source>
        <dbReference type="EMBL" id="SMY15941.1"/>
    </source>
</evidence>
<proteinExistence type="predicted"/>
<dbReference type="GO" id="GO:0016020">
    <property type="term" value="C:membrane"/>
    <property type="evidence" value="ECO:0007669"/>
    <property type="project" value="InterPro"/>
</dbReference>
<accession>A0A1Y6KV23</accession>
<organism evidence="2 3">
    <name type="scientific">Photobacterium aquimaris</name>
    <dbReference type="NCBI Taxonomy" id="512643"/>
    <lineage>
        <taxon>Bacteria</taxon>
        <taxon>Pseudomonadati</taxon>
        <taxon>Pseudomonadota</taxon>
        <taxon>Gammaproteobacteria</taxon>
        <taxon>Vibrionales</taxon>
        <taxon>Vibrionaceae</taxon>
        <taxon>Photobacterium</taxon>
    </lineage>
</organism>
<name>A0A1Y6KV23_9GAMM</name>
<reference evidence="3" key="1">
    <citation type="submission" date="2017-06" db="EMBL/GenBank/DDBJ databases">
        <authorList>
            <person name="Rodrigo-Torres L."/>
            <person name="Arahal R. D."/>
            <person name="Lucena T."/>
        </authorList>
    </citation>
    <scope>NUCLEOTIDE SEQUENCE [LARGE SCALE GENOMIC DNA]</scope>
    <source>
        <strain evidence="3">type strain: CECT 9192</strain>
    </source>
</reference>
<gene>
    <name evidence="2" type="ORF">PAQU9191_01172</name>
</gene>
<keyword evidence="1" id="KW-0472">Membrane</keyword>
<keyword evidence="1" id="KW-0812">Transmembrane</keyword>
<dbReference type="RefSeq" id="WP_129583717.1">
    <property type="nucleotide sequence ID" value="NZ_FYAH01000002.1"/>
</dbReference>
<dbReference type="Pfam" id="PF04976">
    <property type="entry name" value="DmsC"/>
    <property type="match status" value="1"/>
</dbReference>
<sequence>MLYPELPLVAFTVLAQTAVGGYIITAGRLSQLGSAAKHRQPLVLSMVVL</sequence>
<dbReference type="EMBL" id="FYAH01000002">
    <property type="protein sequence ID" value="SMY15941.1"/>
    <property type="molecule type" value="Genomic_DNA"/>
</dbReference>
<keyword evidence="1" id="KW-1133">Transmembrane helix</keyword>
<evidence type="ECO:0000256" key="1">
    <source>
        <dbReference type="SAM" id="Phobius"/>
    </source>
</evidence>
<feature type="transmembrane region" description="Helical" evidence="1">
    <location>
        <begin position="6"/>
        <end position="29"/>
    </location>
</feature>
<dbReference type="InterPro" id="IPR007059">
    <property type="entry name" value="DmsC"/>
</dbReference>
<evidence type="ECO:0000313" key="3">
    <source>
        <dbReference type="Proteomes" id="UP000196485"/>
    </source>
</evidence>